<dbReference type="RefSeq" id="WP_328952780.1">
    <property type="nucleotide sequence ID" value="NZ_CP108110.1"/>
</dbReference>
<sequence>MGFRSKAPRDDSSQAAAPSGPGYRVTCTDSFCYAPTRIRSDRGVLIKLAVYNYDTGAYMYTNAH</sequence>
<name>A0ABZ1TUP6_9ACTN</name>
<accession>A0ABZ1TUP6</accession>
<organism evidence="2 3">
    <name type="scientific">Kitasatospora purpeofusca</name>
    <dbReference type="NCBI Taxonomy" id="67352"/>
    <lineage>
        <taxon>Bacteria</taxon>
        <taxon>Bacillati</taxon>
        <taxon>Actinomycetota</taxon>
        <taxon>Actinomycetes</taxon>
        <taxon>Kitasatosporales</taxon>
        <taxon>Streptomycetaceae</taxon>
        <taxon>Kitasatospora</taxon>
    </lineage>
</organism>
<gene>
    <name evidence="2" type="ORF">OHA16_01230</name>
</gene>
<reference evidence="2" key="1">
    <citation type="submission" date="2022-10" db="EMBL/GenBank/DDBJ databases">
        <title>The complete genomes of actinobacterial strains from the NBC collection.</title>
        <authorList>
            <person name="Joergensen T.S."/>
            <person name="Alvarez Arevalo M."/>
            <person name="Sterndorff E.B."/>
            <person name="Faurdal D."/>
            <person name="Vuksanovic O."/>
            <person name="Mourched A.-S."/>
            <person name="Charusanti P."/>
            <person name="Shaw S."/>
            <person name="Blin K."/>
            <person name="Weber T."/>
        </authorList>
    </citation>
    <scope>NUCLEOTIDE SEQUENCE</scope>
    <source>
        <strain evidence="2">NBC_00222</strain>
    </source>
</reference>
<proteinExistence type="predicted"/>
<evidence type="ECO:0000313" key="3">
    <source>
        <dbReference type="Proteomes" id="UP001432222"/>
    </source>
</evidence>
<dbReference type="EMBL" id="CP108110">
    <property type="protein sequence ID" value="WUQ81706.1"/>
    <property type="molecule type" value="Genomic_DNA"/>
</dbReference>
<evidence type="ECO:0000313" key="2">
    <source>
        <dbReference type="EMBL" id="WUQ81706.1"/>
    </source>
</evidence>
<evidence type="ECO:0000256" key="1">
    <source>
        <dbReference type="SAM" id="MobiDB-lite"/>
    </source>
</evidence>
<feature type="region of interest" description="Disordered" evidence="1">
    <location>
        <begin position="1"/>
        <end position="22"/>
    </location>
</feature>
<dbReference type="Proteomes" id="UP001432222">
    <property type="component" value="Chromosome"/>
</dbReference>
<keyword evidence="3" id="KW-1185">Reference proteome</keyword>
<protein>
    <submittedName>
        <fullName evidence="2">Uncharacterized protein</fullName>
    </submittedName>
</protein>